<accession>A0A8J5KLF7</accession>
<name>A0A8J5KLF7_HOMAM</name>
<gene>
    <name evidence="4" type="primary">Fpgt-L</name>
    <name evidence="4" type="ORF">Hamer_G012256</name>
</gene>
<organism evidence="4 5">
    <name type="scientific">Homarus americanus</name>
    <name type="common">American lobster</name>
    <dbReference type="NCBI Taxonomy" id="6706"/>
    <lineage>
        <taxon>Eukaryota</taxon>
        <taxon>Metazoa</taxon>
        <taxon>Ecdysozoa</taxon>
        <taxon>Arthropoda</taxon>
        <taxon>Crustacea</taxon>
        <taxon>Multicrustacea</taxon>
        <taxon>Malacostraca</taxon>
        <taxon>Eumalacostraca</taxon>
        <taxon>Eucarida</taxon>
        <taxon>Decapoda</taxon>
        <taxon>Pleocyemata</taxon>
        <taxon>Astacidea</taxon>
        <taxon>Nephropoidea</taxon>
        <taxon>Nephropidae</taxon>
        <taxon>Homarus</taxon>
    </lineage>
</organism>
<reference evidence="4" key="1">
    <citation type="journal article" date="2021" name="Sci. Adv.">
        <title>The American lobster genome reveals insights on longevity, neural, and immune adaptations.</title>
        <authorList>
            <person name="Polinski J.M."/>
            <person name="Zimin A.V."/>
            <person name="Clark K.F."/>
            <person name="Kohn A.B."/>
            <person name="Sadowski N."/>
            <person name="Timp W."/>
            <person name="Ptitsyn A."/>
            <person name="Khanna P."/>
            <person name="Romanova D.Y."/>
            <person name="Williams P."/>
            <person name="Greenwood S.J."/>
            <person name="Moroz L.L."/>
            <person name="Walt D.R."/>
            <person name="Bodnar A.G."/>
        </authorList>
    </citation>
    <scope>NUCLEOTIDE SEQUENCE</scope>
    <source>
        <strain evidence="4">GMGI-L3</strain>
    </source>
</reference>
<dbReference type="AlphaFoldDB" id="A0A8J5KLF7"/>
<feature type="domain" description="GDP-fucose pyrophosphorylase" evidence="3">
    <location>
        <begin position="109"/>
        <end position="538"/>
    </location>
</feature>
<dbReference type="GO" id="GO:0042350">
    <property type="term" value="P:GDP-L-fucose biosynthetic process"/>
    <property type="evidence" value="ECO:0007669"/>
    <property type="project" value="UniProtKB-ARBA"/>
</dbReference>
<dbReference type="Pfam" id="PF07959">
    <property type="entry name" value="Fucose_pyrophosphorylase"/>
    <property type="match status" value="1"/>
</dbReference>
<keyword evidence="4" id="KW-0548">Nucleotidyltransferase</keyword>
<keyword evidence="2" id="KW-0547">Nucleotide-binding</keyword>
<evidence type="ECO:0000256" key="2">
    <source>
        <dbReference type="ARBA" id="ARBA00022741"/>
    </source>
</evidence>
<dbReference type="Proteomes" id="UP000747542">
    <property type="component" value="Unassembled WGS sequence"/>
</dbReference>
<comment type="caution">
    <text evidence="4">The sequence shown here is derived from an EMBL/GenBank/DDBJ whole genome shotgun (WGS) entry which is preliminary data.</text>
</comment>
<dbReference type="InterPro" id="IPR012887">
    <property type="entry name" value="GDP_fucose_pyrophosphorylase"/>
</dbReference>
<sequence>MDNERSKRIRDFMQDLFRRYNCLRVHTPEAKTENKFCGVEKSPFWDVVVLTTFDAAQRESFQRQIDFKKKHGQLPEVSIRVVADPPNQKLGVGGSTLHVLMELHKEFGDELYQRKVLIIHSGGSSQRLPSYSVLGKIFAPVPAKGLSMNCSVPQMFDLKLAMYLPFCELLGPGVFVTCADDIETYCLHINSLDMKSLESADVVALGHPSSLSTGKGHGVYVIGNYVTQSSTCTSSVQECMEVLQKPSESVMRSRGAVFVKEEGDISKEQVWSDSVFWLSSRVCRDLLEWYRKNSPLSSELDAYAHFLPCLGTRMVDAKPSDFKDFRFEMLPILKDFSLKVLLLEESEFYHMGTMEEYLMHFNIMRNFCEELAIVKNTSNSHDCCIVKVRENLPSSFENGMIIETYFSGPTPTITVPQDSTQFVIENCHINLSFKVDSDIIMSNCVIQECSNVSFLNNELNLFGNLLYHTVPIVFKGESIYVTVAFDLTANMKSVSKDLSNIYNYGCSISDVSRILGYDVREMVPSSSSTVSLWTARMFLGGSTAAESFWFTHHAINKIKHEQDGEALQTSIDGAIVDSLKIIQFLDSTTTSGSSTDDSDSIDRDLERKWWC</sequence>
<evidence type="ECO:0000256" key="1">
    <source>
        <dbReference type="ARBA" id="ARBA00022679"/>
    </source>
</evidence>
<proteinExistence type="predicted"/>
<evidence type="ECO:0000259" key="3">
    <source>
        <dbReference type="Pfam" id="PF07959"/>
    </source>
</evidence>
<dbReference type="GO" id="GO:0016779">
    <property type="term" value="F:nucleotidyltransferase activity"/>
    <property type="evidence" value="ECO:0007669"/>
    <property type="project" value="UniProtKB-KW"/>
</dbReference>
<keyword evidence="5" id="KW-1185">Reference proteome</keyword>
<dbReference type="EMBL" id="JAHLQT010014894">
    <property type="protein sequence ID" value="KAG7170034.1"/>
    <property type="molecule type" value="Genomic_DNA"/>
</dbReference>
<protein>
    <submittedName>
        <fullName evidence="4">Fucose-1-phosphate guanylyltransferase-like</fullName>
    </submittedName>
</protein>
<evidence type="ECO:0000313" key="5">
    <source>
        <dbReference type="Proteomes" id="UP000747542"/>
    </source>
</evidence>
<keyword evidence="1" id="KW-0808">Transferase</keyword>
<dbReference type="GO" id="GO:0000166">
    <property type="term" value="F:nucleotide binding"/>
    <property type="evidence" value="ECO:0007669"/>
    <property type="project" value="UniProtKB-KW"/>
</dbReference>
<evidence type="ECO:0000313" key="4">
    <source>
        <dbReference type="EMBL" id="KAG7170034.1"/>
    </source>
</evidence>
<dbReference type="PANTHER" id="PTHR15045">
    <property type="entry name" value="FUCOSE-1-PHOSPHATE GUANYLYLTRANSFERASE"/>
    <property type="match status" value="1"/>
</dbReference>
<dbReference type="PANTHER" id="PTHR15045:SF1">
    <property type="entry name" value="FUCOSE-1-PHOSPHATE GUANYLYLTRANSFERASE"/>
    <property type="match status" value="1"/>
</dbReference>